<organism evidence="3 4">
    <name type="scientific">Nakamurella endophytica</name>
    <dbReference type="NCBI Taxonomy" id="1748367"/>
    <lineage>
        <taxon>Bacteria</taxon>
        <taxon>Bacillati</taxon>
        <taxon>Actinomycetota</taxon>
        <taxon>Actinomycetes</taxon>
        <taxon>Nakamurellales</taxon>
        <taxon>Nakamurellaceae</taxon>
        <taxon>Nakamurella</taxon>
    </lineage>
</organism>
<accession>A0A917WEX2</accession>
<evidence type="ECO:0000313" key="4">
    <source>
        <dbReference type="Proteomes" id="UP000655208"/>
    </source>
</evidence>
<gene>
    <name evidence="3" type="ORF">GCM10011594_15910</name>
</gene>
<protein>
    <recommendedName>
        <fullName evidence="2">N-acetyltransferase domain-containing protein</fullName>
    </recommendedName>
</protein>
<dbReference type="EMBL" id="BMNA01000003">
    <property type="protein sequence ID" value="GGL97020.1"/>
    <property type="molecule type" value="Genomic_DNA"/>
</dbReference>
<evidence type="ECO:0000256" key="1">
    <source>
        <dbReference type="SAM" id="MobiDB-lite"/>
    </source>
</evidence>
<sequence>MTRAIAPLSMSTIDELPEPCRSCVHWEVGAPPVDPAPADDPEDPDAPAASRDPFADDGAFEKEVWLSGVTLTWGSAGAILSVDDRPTGFALFAPPTTVTRAAAFPTSPVSPDAVLLTSLRVLPEVRGQGLGRALVAWVTAELTRRGVRALEAFGVEEATGRRGRRRPLPADAGCMLPAGFLRSVGFTEVRPHPVFPRLRMELETGLGWKAQVEAALEKLVTVITVPAAPARDRELVPAP</sequence>
<keyword evidence="4" id="KW-1185">Reference proteome</keyword>
<reference evidence="3" key="1">
    <citation type="journal article" date="2014" name="Int. J. Syst. Evol. Microbiol.">
        <title>Complete genome sequence of Corynebacterium casei LMG S-19264T (=DSM 44701T), isolated from a smear-ripened cheese.</title>
        <authorList>
            <consortium name="US DOE Joint Genome Institute (JGI-PGF)"/>
            <person name="Walter F."/>
            <person name="Albersmeier A."/>
            <person name="Kalinowski J."/>
            <person name="Ruckert C."/>
        </authorList>
    </citation>
    <scope>NUCLEOTIDE SEQUENCE</scope>
    <source>
        <strain evidence="3">CGMCC 4.7308</strain>
    </source>
</reference>
<dbReference type="PROSITE" id="PS51186">
    <property type="entry name" value="GNAT"/>
    <property type="match status" value="1"/>
</dbReference>
<evidence type="ECO:0000259" key="2">
    <source>
        <dbReference type="PROSITE" id="PS51186"/>
    </source>
</evidence>
<feature type="region of interest" description="Disordered" evidence="1">
    <location>
        <begin position="27"/>
        <end position="54"/>
    </location>
</feature>
<dbReference type="Proteomes" id="UP000655208">
    <property type="component" value="Unassembled WGS sequence"/>
</dbReference>
<dbReference type="InterPro" id="IPR016181">
    <property type="entry name" value="Acyl_CoA_acyltransferase"/>
</dbReference>
<dbReference type="RefSeq" id="WP_188941009.1">
    <property type="nucleotide sequence ID" value="NZ_BMNA01000003.1"/>
</dbReference>
<dbReference type="SUPFAM" id="SSF55729">
    <property type="entry name" value="Acyl-CoA N-acyltransferases (Nat)"/>
    <property type="match status" value="1"/>
</dbReference>
<dbReference type="GO" id="GO:0016747">
    <property type="term" value="F:acyltransferase activity, transferring groups other than amino-acyl groups"/>
    <property type="evidence" value="ECO:0007669"/>
    <property type="project" value="InterPro"/>
</dbReference>
<feature type="domain" description="N-acetyltransferase" evidence="2">
    <location>
        <begin position="31"/>
        <end position="205"/>
    </location>
</feature>
<evidence type="ECO:0000313" key="3">
    <source>
        <dbReference type="EMBL" id="GGL97020.1"/>
    </source>
</evidence>
<dbReference type="Pfam" id="PF00583">
    <property type="entry name" value="Acetyltransf_1"/>
    <property type="match status" value="1"/>
</dbReference>
<comment type="caution">
    <text evidence="3">The sequence shown here is derived from an EMBL/GenBank/DDBJ whole genome shotgun (WGS) entry which is preliminary data.</text>
</comment>
<dbReference type="AlphaFoldDB" id="A0A917WEX2"/>
<dbReference type="Gene3D" id="3.40.630.30">
    <property type="match status" value="1"/>
</dbReference>
<proteinExistence type="predicted"/>
<dbReference type="InterPro" id="IPR000182">
    <property type="entry name" value="GNAT_dom"/>
</dbReference>
<dbReference type="CDD" id="cd04301">
    <property type="entry name" value="NAT_SF"/>
    <property type="match status" value="1"/>
</dbReference>
<reference evidence="3" key="2">
    <citation type="submission" date="2020-09" db="EMBL/GenBank/DDBJ databases">
        <authorList>
            <person name="Sun Q."/>
            <person name="Zhou Y."/>
        </authorList>
    </citation>
    <scope>NUCLEOTIDE SEQUENCE</scope>
    <source>
        <strain evidence="3">CGMCC 4.7308</strain>
    </source>
</reference>
<name>A0A917WEX2_9ACTN</name>